<feature type="transmembrane region" description="Helical" evidence="1">
    <location>
        <begin position="138"/>
        <end position="160"/>
    </location>
</feature>
<dbReference type="EMBL" id="UGQT01000001">
    <property type="protein sequence ID" value="STZ62280.1"/>
    <property type="molecule type" value="Genomic_DNA"/>
</dbReference>
<protein>
    <recommendedName>
        <fullName evidence="4">Transmembrane protein</fullName>
    </recommendedName>
</protein>
<evidence type="ECO:0008006" key="4">
    <source>
        <dbReference type="Google" id="ProtNLM"/>
    </source>
</evidence>
<gene>
    <name evidence="2" type="ORF">NCTC10821_05845</name>
</gene>
<evidence type="ECO:0000313" key="3">
    <source>
        <dbReference type="Proteomes" id="UP000254978"/>
    </source>
</evidence>
<keyword evidence="1" id="KW-1133">Transmembrane helix</keyword>
<dbReference type="AlphaFoldDB" id="A0A378TNS7"/>
<evidence type="ECO:0000313" key="2">
    <source>
        <dbReference type="EMBL" id="STZ62280.1"/>
    </source>
</evidence>
<accession>A0A378TNS7</accession>
<feature type="transmembrane region" description="Helical" evidence="1">
    <location>
        <begin position="45"/>
        <end position="69"/>
    </location>
</feature>
<dbReference type="OrthoDB" id="3802671at2"/>
<keyword evidence="3" id="KW-1185">Reference proteome</keyword>
<feature type="transmembrane region" description="Helical" evidence="1">
    <location>
        <begin position="89"/>
        <end position="107"/>
    </location>
</feature>
<feature type="transmembrane region" description="Helical" evidence="1">
    <location>
        <begin position="242"/>
        <end position="266"/>
    </location>
</feature>
<proteinExistence type="predicted"/>
<reference evidence="2 3" key="1">
    <citation type="submission" date="2018-06" db="EMBL/GenBank/DDBJ databases">
        <authorList>
            <consortium name="Pathogen Informatics"/>
            <person name="Doyle S."/>
        </authorList>
    </citation>
    <scope>NUCLEOTIDE SEQUENCE [LARGE SCALE GENOMIC DNA]</scope>
    <source>
        <strain evidence="2 3">NCTC10821</strain>
    </source>
</reference>
<feature type="transmembrane region" description="Helical" evidence="1">
    <location>
        <begin position="329"/>
        <end position="351"/>
    </location>
</feature>
<name>A0A378TNS7_9MYCO</name>
<sequence length="434" mass="48697">MRYVLRPLTLWVRYFPQLAACYLLGYLGRRGAIELAAWAGYDNKWWASVIMPLAGLARLASFIGMFLILRPAFPVLANFSTRRLRDVDVFSTIVLPFLAIYMAWQMFREDWLAFEARALVYRVDEAVTSPQPTELDPASIPVGTSTVVLIGCALVLRYLLSWSKDRLPGWMVAVRVYVDTLWVFLALSFSVNQGLTLLLNPAGWIAERRIVVWFTTTRAEMFSHFRPLEAAWDTVMWALRTVFGGAAVPLIWLAVAGVVYGVALTVNWRDTVRRLGGVRAWSVFHRTAPVQKQLSSRWVLMPKSLRDKAREHALGQLGKFRPIVDSARLILHGGVLALSLYVLAYLGLAWLDMAGSFYRAQMGDGYLVRGVAWLAGPQPWAFWNNTLDTLSLASHLLIEPLRICVVASTFVYCVERVAHTATTSDAPESAPSSP</sequence>
<keyword evidence="1" id="KW-0812">Transmembrane</keyword>
<evidence type="ECO:0000256" key="1">
    <source>
        <dbReference type="SAM" id="Phobius"/>
    </source>
</evidence>
<dbReference type="Proteomes" id="UP000254978">
    <property type="component" value="Unassembled WGS sequence"/>
</dbReference>
<organism evidence="2 3">
    <name type="scientific">Mycolicibacterium tokaiense</name>
    <dbReference type="NCBI Taxonomy" id="39695"/>
    <lineage>
        <taxon>Bacteria</taxon>
        <taxon>Bacillati</taxon>
        <taxon>Actinomycetota</taxon>
        <taxon>Actinomycetes</taxon>
        <taxon>Mycobacteriales</taxon>
        <taxon>Mycobacteriaceae</taxon>
        <taxon>Mycolicibacterium</taxon>
    </lineage>
</organism>
<keyword evidence="1" id="KW-0472">Membrane</keyword>
<dbReference type="RefSeq" id="WP_115281011.1">
    <property type="nucleotide sequence ID" value="NZ_AP022600.1"/>
</dbReference>
<feature type="transmembrane region" description="Helical" evidence="1">
    <location>
        <begin position="172"/>
        <end position="191"/>
    </location>
</feature>